<protein>
    <submittedName>
        <fullName evidence="2">Uncharacterized protein</fullName>
    </submittedName>
</protein>
<evidence type="ECO:0000313" key="3">
    <source>
        <dbReference type="Proteomes" id="UP000809273"/>
    </source>
</evidence>
<keyword evidence="1" id="KW-0472">Membrane</keyword>
<sequence length="338" mass="37613">MELQQIGSVDSAERLFTIAVTCPSCGGSISFVEGSRKVVCSHCGLSHIVVGGGGLKRFYFPKMIRRADALKSVREFVKSRTKGEEEKRSIRLIDAKLVYVPVYRAKVKGGGLYIGEEGGEVVYRETVSETGEVIIVRSPKKLVNGNTFKEINYFFPALDVSELGTFGISTKSSVLKLHVFDEDLVSAKWMVFDAVEDPEMALERAWAVLTSSLKPQQRFRINYFEVERIAEEISQINYPLYLVRFLLDGEAIRVVVDGLGGDVIRARIPKKMKAFNPVPGVLILSLAAFILSLFPGIYILIPIALSVFAVLSVGTDKFLMAIRRLFVSPRQREDYTVG</sequence>
<accession>A0A9D8KER4</accession>
<reference evidence="2" key="1">
    <citation type="journal article" date="2021" name="Environ. Microbiol.">
        <title>Genomic characterization of three novel Desulfobacterota classes expand the metabolic and phylogenetic diversity of the phylum.</title>
        <authorList>
            <person name="Murphy C.L."/>
            <person name="Biggerstaff J."/>
            <person name="Eichhorn A."/>
            <person name="Ewing E."/>
            <person name="Shahan R."/>
            <person name="Soriano D."/>
            <person name="Stewart S."/>
            <person name="VanMol K."/>
            <person name="Walker R."/>
            <person name="Walters P."/>
            <person name="Elshahed M.S."/>
            <person name="Youssef N.H."/>
        </authorList>
    </citation>
    <scope>NUCLEOTIDE SEQUENCE</scope>
    <source>
        <strain evidence="2">Zod_Metabat.24</strain>
    </source>
</reference>
<keyword evidence="1" id="KW-1133">Transmembrane helix</keyword>
<proteinExistence type="predicted"/>
<keyword evidence="1" id="KW-0812">Transmembrane</keyword>
<organism evidence="2 3">
    <name type="scientific">Candidatus Zymogenus saltonus</name>
    <dbReference type="NCBI Taxonomy" id="2844893"/>
    <lineage>
        <taxon>Bacteria</taxon>
        <taxon>Deltaproteobacteria</taxon>
        <taxon>Candidatus Zymogenia</taxon>
        <taxon>Candidatus Zymogeniales</taxon>
        <taxon>Candidatus Zymogenaceae</taxon>
        <taxon>Candidatus Zymogenus</taxon>
    </lineage>
</organism>
<comment type="caution">
    <text evidence="2">The sequence shown here is derived from an EMBL/GenBank/DDBJ whole genome shotgun (WGS) entry which is preliminary data.</text>
</comment>
<reference evidence="2" key="2">
    <citation type="submission" date="2021-01" db="EMBL/GenBank/DDBJ databases">
        <authorList>
            <person name="Hahn C.R."/>
            <person name="Youssef N.H."/>
            <person name="Elshahed M."/>
        </authorList>
    </citation>
    <scope>NUCLEOTIDE SEQUENCE</scope>
    <source>
        <strain evidence="2">Zod_Metabat.24</strain>
    </source>
</reference>
<dbReference type="AlphaFoldDB" id="A0A9D8KER4"/>
<gene>
    <name evidence="2" type="ORF">JW984_08025</name>
</gene>
<evidence type="ECO:0000256" key="1">
    <source>
        <dbReference type="SAM" id="Phobius"/>
    </source>
</evidence>
<feature type="transmembrane region" description="Helical" evidence="1">
    <location>
        <begin position="297"/>
        <end position="315"/>
    </location>
</feature>
<dbReference type="Proteomes" id="UP000809273">
    <property type="component" value="Unassembled WGS sequence"/>
</dbReference>
<name>A0A9D8KER4_9DELT</name>
<evidence type="ECO:0000313" key="2">
    <source>
        <dbReference type="EMBL" id="MBN1573127.1"/>
    </source>
</evidence>
<dbReference type="EMBL" id="JAFGIX010000040">
    <property type="protein sequence ID" value="MBN1573127.1"/>
    <property type="molecule type" value="Genomic_DNA"/>
</dbReference>